<sequence length="494" mass="55474">MVYLRIPLDINAAVHRRTYNERDNASNSITNSMAESDSLDAESGFEDQEQSDRETSVVRFVSRFVDKVCTEGNVTEEHIKSLHQMIPGVVAMHVETLDAVYKESKRLPPIQKSTIFIRRDAYRQSVDGTYEPDPRYTEIVYGQKNNDGSEQYRLSETPAYVLPGQKIHGTLKGVKKSVYKLFHPKTAVTVKVKPKILLPSLVPGEEVMYEGLRVYLLQDGREESTGGHVGGPILLPAEGALFLTNYRLIFKGLPTDPYACEQVVVRSMPVTSITREKRVPASQHPGPMDQWLNEGLQIRSNTFQARFSLSYLIKVAFDEEVPQESIEAMRKLINRLRHPPTILHLFAFVGHCHVPQTPSRQQKDKPGYGTLRGFAKKTLMKTAKAAGLKPSKGGKRHKYVFPNSSKSMTSPGRMSLAQVPNMDLSNEDLPLDDDLSMVWIPLVHIVEGVAKQGIGSQDLLKKRLLQSHKVDRTGVCECRLAAGPRLRDATSEWK</sequence>
<comment type="caution">
    <text evidence="3">The sequence shown here is derived from an EMBL/GenBank/DDBJ whole genome shotgun (WGS) entry which is preliminary data.</text>
</comment>
<dbReference type="Proteomes" id="UP000324222">
    <property type="component" value="Unassembled WGS sequence"/>
</dbReference>
<feature type="region of interest" description="Disordered" evidence="1">
    <location>
        <begin position="388"/>
        <end position="413"/>
    </location>
</feature>
<dbReference type="EMBL" id="VSRR010004683">
    <property type="protein sequence ID" value="MPC40417.1"/>
    <property type="molecule type" value="Genomic_DNA"/>
</dbReference>
<protein>
    <submittedName>
        <fullName evidence="3">Myotubularin-related protein 5</fullName>
    </submittedName>
</protein>
<feature type="compositionally biased region" description="Polar residues" evidence="1">
    <location>
        <begin position="25"/>
        <end position="35"/>
    </location>
</feature>
<feature type="domain" description="GRAM" evidence="2">
    <location>
        <begin position="194"/>
        <end position="280"/>
    </location>
</feature>
<dbReference type="CDD" id="cd13208">
    <property type="entry name" value="PH-GRAM_MTMR5_MTMR13"/>
    <property type="match status" value="1"/>
</dbReference>
<dbReference type="SMART" id="SM00568">
    <property type="entry name" value="GRAM"/>
    <property type="match status" value="1"/>
</dbReference>
<evidence type="ECO:0000256" key="1">
    <source>
        <dbReference type="SAM" id="MobiDB-lite"/>
    </source>
</evidence>
<organism evidence="3 4">
    <name type="scientific">Portunus trituberculatus</name>
    <name type="common">Swimming crab</name>
    <name type="synonym">Neptunus trituberculatus</name>
    <dbReference type="NCBI Taxonomy" id="210409"/>
    <lineage>
        <taxon>Eukaryota</taxon>
        <taxon>Metazoa</taxon>
        <taxon>Ecdysozoa</taxon>
        <taxon>Arthropoda</taxon>
        <taxon>Crustacea</taxon>
        <taxon>Multicrustacea</taxon>
        <taxon>Malacostraca</taxon>
        <taxon>Eumalacostraca</taxon>
        <taxon>Eucarida</taxon>
        <taxon>Decapoda</taxon>
        <taxon>Pleocyemata</taxon>
        <taxon>Brachyura</taxon>
        <taxon>Eubrachyura</taxon>
        <taxon>Portunoidea</taxon>
        <taxon>Portunidae</taxon>
        <taxon>Portuninae</taxon>
        <taxon>Portunus</taxon>
    </lineage>
</organism>
<feature type="compositionally biased region" description="Acidic residues" evidence="1">
    <location>
        <begin position="37"/>
        <end position="49"/>
    </location>
</feature>
<name>A0A5B7F4D8_PORTR</name>
<dbReference type="Pfam" id="PF02893">
    <property type="entry name" value="GRAM"/>
    <property type="match status" value="1"/>
</dbReference>
<evidence type="ECO:0000313" key="3">
    <source>
        <dbReference type="EMBL" id="MPC40417.1"/>
    </source>
</evidence>
<feature type="compositionally biased region" description="Polar residues" evidence="1">
    <location>
        <begin position="402"/>
        <end position="412"/>
    </location>
</feature>
<dbReference type="InterPro" id="IPR004182">
    <property type="entry name" value="GRAM"/>
</dbReference>
<evidence type="ECO:0000259" key="2">
    <source>
        <dbReference type="SMART" id="SM00568"/>
    </source>
</evidence>
<feature type="region of interest" description="Disordered" evidence="1">
    <location>
        <begin position="23"/>
        <end position="52"/>
    </location>
</feature>
<accession>A0A5B7F4D8</accession>
<dbReference type="AlphaFoldDB" id="A0A5B7F4D8"/>
<proteinExistence type="predicted"/>
<dbReference type="OrthoDB" id="74314at2759"/>
<reference evidence="3 4" key="1">
    <citation type="submission" date="2019-05" db="EMBL/GenBank/DDBJ databases">
        <title>Another draft genome of Portunus trituberculatus and its Hox gene families provides insights of decapod evolution.</title>
        <authorList>
            <person name="Jeong J.-H."/>
            <person name="Song I."/>
            <person name="Kim S."/>
            <person name="Choi T."/>
            <person name="Kim D."/>
            <person name="Ryu S."/>
            <person name="Kim W."/>
        </authorList>
    </citation>
    <scope>NUCLEOTIDE SEQUENCE [LARGE SCALE GENOMIC DNA]</scope>
    <source>
        <tissue evidence="3">Muscle</tissue>
    </source>
</reference>
<dbReference type="SUPFAM" id="SSF50729">
    <property type="entry name" value="PH domain-like"/>
    <property type="match status" value="1"/>
</dbReference>
<gene>
    <name evidence="3" type="primary">SBF1_0</name>
    <name evidence="3" type="ORF">E2C01_033975</name>
</gene>
<evidence type="ECO:0000313" key="4">
    <source>
        <dbReference type="Proteomes" id="UP000324222"/>
    </source>
</evidence>
<keyword evidence="4" id="KW-1185">Reference proteome</keyword>